<dbReference type="EMBL" id="CM056743">
    <property type="protein sequence ID" value="KAJ8671319.1"/>
    <property type="molecule type" value="Genomic_DNA"/>
</dbReference>
<accession>A0ACC2NJ83</accession>
<evidence type="ECO:0000313" key="1">
    <source>
        <dbReference type="EMBL" id="KAJ8671319.1"/>
    </source>
</evidence>
<dbReference type="Proteomes" id="UP001239111">
    <property type="component" value="Chromosome 3"/>
</dbReference>
<gene>
    <name evidence="1" type="ORF">QAD02_002578</name>
</gene>
<proteinExistence type="predicted"/>
<evidence type="ECO:0000313" key="2">
    <source>
        <dbReference type="Proteomes" id="UP001239111"/>
    </source>
</evidence>
<name>A0ACC2NJ83_9HYME</name>
<protein>
    <submittedName>
        <fullName evidence="1">Uncharacterized protein</fullName>
    </submittedName>
</protein>
<reference evidence="1" key="1">
    <citation type="submission" date="2023-04" db="EMBL/GenBank/DDBJ databases">
        <title>A chromosome-level genome assembly of the parasitoid wasp Eretmocerus hayati.</title>
        <authorList>
            <person name="Zhong Y."/>
            <person name="Liu S."/>
            <person name="Liu Y."/>
        </authorList>
    </citation>
    <scope>NUCLEOTIDE SEQUENCE</scope>
    <source>
        <strain evidence="1">ZJU_SS_LIU_2023</strain>
    </source>
</reference>
<organism evidence="1 2">
    <name type="scientific">Eretmocerus hayati</name>
    <dbReference type="NCBI Taxonomy" id="131215"/>
    <lineage>
        <taxon>Eukaryota</taxon>
        <taxon>Metazoa</taxon>
        <taxon>Ecdysozoa</taxon>
        <taxon>Arthropoda</taxon>
        <taxon>Hexapoda</taxon>
        <taxon>Insecta</taxon>
        <taxon>Pterygota</taxon>
        <taxon>Neoptera</taxon>
        <taxon>Endopterygota</taxon>
        <taxon>Hymenoptera</taxon>
        <taxon>Apocrita</taxon>
        <taxon>Proctotrupomorpha</taxon>
        <taxon>Chalcidoidea</taxon>
        <taxon>Aphelinidae</taxon>
        <taxon>Aphelininae</taxon>
        <taxon>Eretmocerus</taxon>
    </lineage>
</organism>
<keyword evidence="2" id="KW-1185">Reference proteome</keyword>
<comment type="caution">
    <text evidence="1">The sequence shown here is derived from an EMBL/GenBank/DDBJ whole genome shotgun (WGS) entry which is preliminary data.</text>
</comment>
<sequence>MSHVNSQTTEENRRERERVERTEKQVPKEAALGDPETDVTSKPGSQLRSIIVRQERYLSVLHNSKPSHVIIIVGWPRRRTALSDSATRVSSFEPRGEDRYLVDECYWSGSETSSGCDCSDLEGPVPSPVAILERNKFRLQFDVPATCLPIRILTNPVPPEAQILAPRPPARETTSERLRAPRSGSAALRDPRSSGKAKRRLRYLAQFGYLPTANQQKEGIISEISLREAIADFQTFAGINVTGSGQYILERLEGL</sequence>